<dbReference type="GO" id="GO:0031956">
    <property type="term" value="F:medium-chain fatty acid-CoA ligase activity"/>
    <property type="evidence" value="ECO:0007669"/>
    <property type="project" value="TreeGrafter"/>
</dbReference>
<dbReference type="Proteomes" id="UP000317316">
    <property type="component" value="Unassembled WGS sequence"/>
</dbReference>
<dbReference type="PROSITE" id="PS00455">
    <property type="entry name" value="AMP_BINDING"/>
    <property type="match status" value="1"/>
</dbReference>
<dbReference type="OrthoDB" id="9757771at2"/>
<dbReference type="AlphaFoldDB" id="A0A544T6K1"/>
<dbReference type="SUPFAM" id="SSF56801">
    <property type="entry name" value="Acetyl-CoA synthetase-like"/>
    <property type="match status" value="1"/>
</dbReference>
<feature type="domain" description="AMP-dependent synthetase/ligase" evidence="3">
    <location>
        <begin position="11"/>
        <end position="353"/>
    </location>
</feature>
<dbReference type="InterPro" id="IPR042099">
    <property type="entry name" value="ANL_N_sf"/>
</dbReference>
<keyword evidence="2" id="KW-0436">Ligase</keyword>
<comment type="similarity">
    <text evidence="1">Belongs to the ATP-dependent AMP-binding enzyme family.</text>
</comment>
<dbReference type="Gene3D" id="3.30.300.30">
    <property type="match status" value="1"/>
</dbReference>
<dbReference type="PANTHER" id="PTHR43201:SF5">
    <property type="entry name" value="MEDIUM-CHAIN ACYL-COA LIGASE ACSF2, MITOCHONDRIAL"/>
    <property type="match status" value="1"/>
</dbReference>
<keyword evidence="6" id="KW-1185">Reference proteome</keyword>
<dbReference type="PANTHER" id="PTHR43201">
    <property type="entry name" value="ACYL-COA SYNTHETASE"/>
    <property type="match status" value="1"/>
</dbReference>
<dbReference type="InterPro" id="IPR025110">
    <property type="entry name" value="AMP-bd_C"/>
</dbReference>
<evidence type="ECO:0000259" key="4">
    <source>
        <dbReference type="Pfam" id="PF13193"/>
    </source>
</evidence>
<dbReference type="InterPro" id="IPR000873">
    <property type="entry name" value="AMP-dep_synth/lig_dom"/>
</dbReference>
<name>A0A544T6K1_9BACI</name>
<dbReference type="InterPro" id="IPR045851">
    <property type="entry name" value="AMP-bd_C_sf"/>
</dbReference>
<evidence type="ECO:0000256" key="1">
    <source>
        <dbReference type="ARBA" id="ARBA00006432"/>
    </source>
</evidence>
<evidence type="ECO:0000313" key="5">
    <source>
        <dbReference type="EMBL" id="TQR13069.1"/>
    </source>
</evidence>
<gene>
    <name evidence="5" type="ORF">FG382_11090</name>
</gene>
<proteinExistence type="inferred from homology"/>
<dbReference type="InterPro" id="IPR020845">
    <property type="entry name" value="AMP-binding_CS"/>
</dbReference>
<accession>A0A544T6K1</accession>
<organism evidence="5 6">
    <name type="scientific">Psychrobacillus lasiicapitis</name>
    <dbReference type="NCBI Taxonomy" id="1636719"/>
    <lineage>
        <taxon>Bacteria</taxon>
        <taxon>Bacillati</taxon>
        <taxon>Bacillota</taxon>
        <taxon>Bacilli</taxon>
        <taxon>Bacillales</taxon>
        <taxon>Bacillaceae</taxon>
        <taxon>Psychrobacillus</taxon>
    </lineage>
</organism>
<dbReference type="RefSeq" id="WP_142538950.1">
    <property type="nucleotide sequence ID" value="NZ_BMIE01000004.1"/>
</dbReference>
<comment type="caution">
    <text evidence="5">The sequence shown here is derived from an EMBL/GenBank/DDBJ whole genome shotgun (WGS) entry which is preliminary data.</text>
</comment>
<sequence>MNLAELFICKAMQHPDKIAISAGQEYRTYSELVQSMKKVAYGLQRNGLKHENIVILSTNRIEFVEVFLGAIYAGCIPIPLDPKWSANEVTAILKQCMPKIIFAESAFATNLKSQHSDMQLFTFSDRETGSYDSWLSSLKPEAEMDNTNELLFIGFTSGTTGIPKGYMRTHLSWIKSFSATNEAFGFDEMEHTLAPGPFVQSLSLFALMQSLYSGGTFHILPKFIAAEVLRLCNQHPNAILFVVPTMIESMLEQVALGQVHIQALISSGAKWSEASKKKAKEVFGEARLYEFYGSSEASYISYLDIDEENKANSLGKPFPGVQVSIRDEYFREVPTGTIGQLCIRSDMMFLGYHHLPDETKAAFQDGWLMLGDYMSRDENGYLYLAGRAKNMLISGGLNIYPEEVEAVLQQHHAIGEVMVLGIPDAYWGERVIALIKWDGSDRLTIEEVKAYCRDYLASYKVPKQLLTVDDFIYTSSGKLARQAMKDYMEKVMV</sequence>
<dbReference type="Gene3D" id="3.40.50.12780">
    <property type="entry name" value="N-terminal domain of ligase-like"/>
    <property type="match status" value="1"/>
</dbReference>
<dbReference type="Pfam" id="PF00501">
    <property type="entry name" value="AMP-binding"/>
    <property type="match status" value="1"/>
</dbReference>
<evidence type="ECO:0000256" key="2">
    <source>
        <dbReference type="ARBA" id="ARBA00022598"/>
    </source>
</evidence>
<dbReference type="Pfam" id="PF13193">
    <property type="entry name" value="AMP-binding_C"/>
    <property type="match status" value="1"/>
</dbReference>
<dbReference type="EMBL" id="VDGH01000006">
    <property type="protein sequence ID" value="TQR13069.1"/>
    <property type="molecule type" value="Genomic_DNA"/>
</dbReference>
<protein>
    <submittedName>
        <fullName evidence="5">AMP-binding protein</fullName>
    </submittedName>
</protein>
<dbReference type="GO" id="GO:0006631">
    <property type="term" value="P:fatty acid metabolic process"/>
    <property type="evidence" value="ECO:0007669"/>
    <property type="project" value="TreeGrafter"/>
</dbReference>
<evidence type="ECO:0000313" key="6">
    <source>
        <dbReference type="Proteomes" id="UP000317316"/>
    </source>
</evidence>
<feature type="domain" description="AMP-binding enzyme C-terminal" evidence="4">
    <location>
        <begin position="403"/>
        <end position="478"/>
    </location>
</feature>
<evidence type="ECO:0000259" key="3">
    <source>
        <dbReference type="Pfam" id="PF00501"/>
    </source>
</evidence>
<reference evidence="5 6" key="1">
    <citation type="submission" date="2019-05" db="EMBL/GenBank/DDBJ databases">
        <title>Psychrobacillus vulpis sp. nov., a new species isolated from feces of a red fox that inhabits in The Tablas de Daimiel Natural Park, Albacete, Spain.</title>
        <authorList>
            <person name="Rodriguez M."/>
            <person name="Reina J.C."/>
            <person name="Bejar V."/>
            <person name="Llamas I."/>
        </authorList>
    </citation>
    <scope>NUCLEOTIDE SEQUENCE [LARGE SCALE GENOMIC DNA]</scope>
    <source>
        <strain evidence="5 6">NEAU-3TGS17</strain>
    </source>
</reference>